<name>A0ACD4ZCF6_9ACTN</name>
<accession>A0ACD4ZCF6</accession>
<dbReference type="EMBL" id="CP109109">
    <property type="protein sequence ID" value="WSB95820.1"/>
    <property type="molecule type" value="Genomic_DNA"/>
</dbReference>
<protein>
    <submittedName>
        <fullName evidence="1">Uncharacterized protein</fullName>
    </submittedName>
</protein>
<dbReference type="Proteomes" id="UP001348369">
    <property type="component" value="Chromosome"/>
</dbReference>
<evidence type="ECO:0000313" key="2">
    <source>
        <dbReference type="Proteomes" id="UP001348369"/>
    </source>
</evidence>
<reference evidence="1" key="1">
    <citation type="submission" date="2022-10" db="EMBL/GenBank/DDBJ databases">
        <title>The complete genomes of actinobacterial strains from the NBC collection.</title>
        <authorList>
            <person name="Joergensen T.S."/>
            <person name="Alvarez Arevalo M."/>
            <person name="Sterndorff E.B."/>
            <person name="Faurdal D."/>
            <person name="Vuksanovic O."/>
            <person name="Mourched A.-S."/>
            <person name="Charusanti P."/>
            <person name="Shaw S."/>
            <person name="Blin K."/>
            <person name="Weber T."/>
        </authorList>
    </citation>
    <scope>NUCLEOTIDE SEQUENCE</scope>
    <source>
        <strain evidence="1">NBC 01771</strain>
    </source>
</reference>
<sequence length="72" mass="7910">MARSQLLEPDLAEYLVHHPDRGLRETLVANKRLDADLITVPAQDDDPQARVTVATDIQIGPTGWKLLPPSVA</sequence>
<keyword evidence="2" id="KW-1185">Reference proteome</keyword>
<proteinExistence type="predicted"/>
<organism evidence="1 2">
    <name type="scientific">Streptomyces scopuliridis</name>
    <dbReference type="NCBI Taxonomy" id="452529"/>
    <lineage>
        <taxon>Bacteria</taxon>
        <taxon>Bacillati</taxon>
        <taxon>Actinomycetota</taxon>
        <taxon>Actinomycetes</taxon>
        <taxon>Kitasatosporales</taxon>
        <taxon>Streptomycetaceae</taxon>
        <taxon>Streptomyces</taxon>
    </lineage>
</organism>
<evidence type="ECO:0000313" key="1">
    <source>
        <dbReference type="EMBL" id="WSB95820.1"/>
    </source>
</evidence>
<gene>
    <name evidence="1" type="ORF">OG835_01455</name>
</gene>